<dbReference type="PANTHER" id="PTHR42953:SF3">
    <property type="entry name" value="HIGH-AFFINITY ZINC UPTAKE SYSTEM PROTEIN ZNUA"/>
    <property type="match status" value="1"/>
</dbReference>
<feature type="region of interest" description="Disordered" evidence="4">
    <location>
        <begin position="272"/>
        <end position="318"/>
    </location>
</feature>
<accession>A0A5D5AKQ8</accession>
<dbReference type="PROSITE" id="PS51318">
    <property type="entry name" value="TAT"/>
    <property type="match status" value="1"/>
</dbReference>
<sequence>MNQTRRTFLIAGGTASVSAVAGCLEESDRSTDSSHRGDRRAYASFFTLSEFTRAVVGDAYEVDNAVPSGQHGHEWQPSVDVLPTVVESDVFVYLGVEGFQTWVDDAVDRIDVDHADDVALVDAAAGIDLLEYDGAHGHTHENDGHSHGDGHGRAEADGEIAHARSIQAIDLIDSETDERVADAHGDHWHGGPLAVAVNGSRTLEAIVEDEDGETIDPSTDRYSIDVRITGGDAFAAVDGGGDHVHVRGDGDGTATLVVQLLVEDEVVWESPGLDVRVGDGDDGRPDGSADDHGHSHDDGEHGHGHGDGGHDHSHGEYDAKFFSDPVLAQRGVEIIRDRLIEIDPDRESVYTSNAADYLEQLEALDDRYREALSDREHDHVLLAGHDSFQYLGERYGFEIHTPMGLSPDDEPSGTEIAAAVEFAEEHGLEYVLWDYFDGPELAETIAAEVDTVVGTEMVSPAESVVEAWDEEGYGGYVGQMVEINLPAFRRALGAR</sequence>
<dbReference type="SUPFAM" id="SSF53807">
    <property type="entry name" value="Helical backbone' metal receptor"/>
    <property type="match status" value="2"/>
</dbReference>
<dbReference type="InterPro" id="IPR050492">
    <property type="entry name" value="Bact_metal-bind_prot9"/>
</dbReference>
<dbReference type="AlphaFoldDB" id="A0A5D5AKQ8"/>
<evidence type="ECO:0000313" key="6">
    <source>
        <dbReference type="Proteomes" id="UP000324104"/>
    </source>
</evidence>
<keyword evidence="3" id="KW-0732">Signal</keyword>
<reference evidence="5 6" key="1">
    <citation type="submission" date="2019-08" db="EMBL/GenBank/DDBJ databases">
        <title>Archaea genome.</title>
        <authorList>
            <person name="Kajale S."/>
            <person name="Shouche Y."/>
            <person name="Deshpande N."/>
            <person name="Sharma A."/>
        </authorList>
    </citation>
    <scope>NUCLEOTIDE SEQUENCE [LARGE SCALE GENOMIC DNA]</scope>
    <source>
        <strain evidence="5 6">ESP3B_9</strain>
    </source>
</reference>
<dbReference type="GO" id="GO:0046872">
    <property type="term" value="F:metal ion binding"/>
    <property type="evidence" value="ECO:0007669"/>
    <property type="project" value="InterPro"/>
</dbReference>
<evidence type="ECO:0000256" key="1">
    <source>
        <dbReference type="ARBA" id="ARBA00011028"/>
    </source>
</evidence>
<dbReference type="Gene3D" id="3.40.50.1980">
    <property type="entry name" value="Nitrogenase molybdenum iron protein domain"/>
    <property type="match status" value="3"/>
</dbReference>
<dbReference type="Pfam" id="PF01297">
    <property type="entry name" value="ZnuA"/>
    <property type="match status" value="2"/>
</dbReference>
<comment type="caution">
    <text evidence="5">The sequence shown here is derived from an EMBL/GenBank/DDBJ whole genome shotgun (WGS) entry which is preliminary data.</text>
</comment>
<dbReference type="InterPro" id="IPR006311">
    <property type="entry name" value="TAT_signal"/>
</dbReference>
<keyword evidence="6" id="KW-1185">Reference proteome</keyword>
<dbReference type="PANTHER" id="PTHR42953">
    <property type="entry name" value="HIGH-AFFINITY ZINC UPTAKE SYSTEM PROTEIN ZNUA-RELATED"/>
    <property type="match status" value="1"/>
</dbReference>
<evidence type="ECO:0000256" key="3">
    <source>
        <dbReference type="ARBA" id="ARBA00022729"/>
    </source>
</evidence>
<feature type="compositionally biased region" description="Basic and acidic residues" evidence="4">
    <location>
        <begin position="276"/>
        <end position="318"/>
    </location>
</feature>
<gene>
    <name evidence="5" type="ORF">FYC77_12660</name>
</gene>
<dbReference type="GO" id="GO:0030001">
    <property type="term" value="P:metal ion transport"/>
    <property type="evidence" value="ECO:0007669"/>
    <property type="project" value="InterPro"/>
</dbReference>
<keyword evidence="2" id="KW-0813">Transport</keyword>
<dbReference type="PROSITE" id="PS51257">
    <property type="entry name" value="PROKAR_LIPOPROTEIN"/>
    <property type="match status" value="1"/>
</dbReference>
<evidence type="ECO:0000256" key="4">
    <source>
        <dbReference type="SAM" id="MobiDB-lite"/>
    </source>
</evidence>
<organism evidence="5 6">
    <name type="scientific">Natrialba swarupiae</name>
    <dbReference type="NCBI Taxonomy" id="2448032"/>
    <lineage>
        <taxon>Archaea</taxon>
        <taxon>Methanobacteriati</taxon>
        <taxon>Methanobacteriota</taxon>
        <taxon>Stenosarchaea group</taxon>
        <taxon>Halobacteria</taxon>
        <taxon>Halobacteriales</taxon>
        <taxon>Natrialbaceae</taxon>
        <taxon>Natrialba</taxon>
    </lineage>
</organism>
<name>A0A5D5AKQ8_9EURY</name>
<proteinExistence type="inferred from homology"/>
<comment type="similarity">
    <text evidence="1">Belongs to the bacterial solute-binding protein 9 family.</text>
</comment>
<protein>
    <submittedName>
        <fullName evidence="5">Metal ion ABC transporter substrate-binding protein</fullName>
    </submittedName>
</protein>
<evidence type="ECO:0000313" key="5">
    <source>
        <dbReference type="EMBL" id="TYT61535.1"/>
    </source>
</evidence>
<dbReference type="RefSeq" id="WP_149081863.1">
    <property type="nucleotide sequence ID" value="NZ_VTAW01000016.1"/>
</dbReference>
<dbReference type="EMBL" id="VTAW01000016">
    <property type="protein sequence ID" value="TYT61535.1"/>
    <property type="molecule type" value="Genomic_DNA"/>
</dbReference>
<dbReference type="Proteomes" id="UP000324104">
    <property type="component" value="Unassembled WGS sequence"/>
</dbReference>
<evidence type="ECO:0000256" key="2">
    <source>
        <dbReference type="ARBA" id="ARBA00022448"/>
    </source>
</evidence>
<dbReference type="InterPro" id="IPR006127">
    <property type="entry name" value="ZnuA-like"/>
</dbReference>